<dbReference type="InterPro" id="IPR024969">
    <property type="entry name" value="EIF3F/CSN6-like_C"/>
</dbReference>
<gene>
    <name evidence="7" type="ORF">BAUCODRAFT_33398</name>
</gene>
<dbReference type="InterPro" id="IPR037518">
    <property type="entry name" value="MPN"/>
</dbReference>
<feature type="compositionally biased region" description="Gly residues" evidence="5">
    <location>
        <begin position="368"/>
        <end position="381"/>
    </location>
</feature>
<comment type="subunit">
    <text evidence="4">Component of the eukaryotic translation initiation factor 3 (eIF-3) complex.</text>
</comment>
<comment type="function">
    <text evidence="4">Component of the eukaryotic translation initiation factor 3 (eIF-3) complex, which is involved in protein synthesis of a specialized repertoire of mRNAs and, together with other initiation factors, stimulates binding of mRNA and methionyl-tRNAi to the 40S ribosome. The eIF-3 complex specifically targets and initiates translation of a subset of mRNAs involved in cell proliferation.</text>
</comment>
<dbReference type="GO" id="GO:0033290">
    <property type="term" value="C:eukaryotic 48S preinitiation complex"/>
    <property type="evidence" value="ECO:0007669"/>
    <property type="project" value="UniProtKB-UniRule"/>
</dbReference>
<dbReference type="PANTHER" id="PTHR10540:SF6">
    <property type="entry name" value="EUKARYOTIC TRANSLATION INITIATION FACTOR 3 SUBUNIT F"/>
    <property type="match status" value="1"/>
</dbReference>
<dbReference type="eggNOG" id="KOG2975">
    <property type="taxonomic scope" value="Eukaryota"/>
</dbReference>
<dbReference type="GO" id="GO:0008237">
    <property type="term" value="F:metallopeptidase activity"/>
    <property type="evidence" value="ECO:0007669"/>
    <property type="project" value="InterPro"/>
</dbReference>
<dbReference type="GO" id="GO:0003743">
    <property type="term" value="F:translation initiation factor activity"/>
    <property type="evidence" value="ECO:0007669"/>
    <property type="project" value="UniProtKB-UniRule"/>
</dbReference>
<sequence>MRLGSPSSSNKRTISSHHKILAHLQLIFTHHYYTTTTPSPPGAQTPPTQRREDMGTPFIHLARPLAPAPVSTTSHNALTAPISISLQPQALLSILDHASRRPAAQPRVIGTLLGTRSEDGSEVEIRDCYAVPHTETTEQVEVDMDYQKRMLELHLRASPKEVLVGWYASTLELDTFSALIQNFYGQQGEGTWPYPAVHLTVSTEPGQEVETRAYISSAIGTTLERAGDSCLFIPVPCSVRQGSEAERAGLSLIASAKERTDRTVPVSTDLETLEAAIEQVLEFLERVANYVSDVLDEEKPPSTALGQYLLNMLSLAPKVELEEIERSFNEHVQDVLLVGYLANTIRTQIDLSNRLATAAITMGGGGAAGGEGGGGGGGAAGGDREQKGGERGQRRDRDRDGNQQRTGQAGPGGRRGEQ</sequence>
<dbReference type="GO" id="GO:0071541">
    <property type="term" value="C:eukaryotic translation initiation factor 3 complex, eIF3m"/>
    <property type="evidence" value="ECO:0007669"/>
    <property type="project" value="EnsemblFungi"/>
</dbReference>
<keyword evidence="1 4" id="KW-0963">Cytoplasm</keyword>
<comment type="similarity">
    <text evidence="4">Belongs to the eIF-3 subunit F family.</text>
</comment>
<feature type="compositionally biased region" description="Basic and acidic residues" evidence="5">
    <location>
        <begin position="382"/>
        <end position="402"/>
    </location>
</feature>
<dbReference type="AlphaFoldDB" id="M2N158"/>
<protein>
    <recommendedName>
        <fullName evidence="4">Eukaryotic translation initiation factor 3 subunit F</fullName>
        <shortName evidence="4">eIF3f</shortName>
    </recommendedName>
</protein>
<dbReference type="Proteomes" id="UP000011761">
    <property type="component" value="Unassembled WGS sequence"/>
</dbReference>
<dbReference type="Pfam" id="PF13012">
    <property type="entry name" value="MitMem_reg"/>
    <property type="match status" value="1"/>
</dbReference>
<keyword evidence="8" id="KW-1185">Reference proteome</keyword>
<evidence type="ECO:0000256" key="1">
    <source>
        <dbReference type="ARBA" id="ARBA00022490"/>
    </source>
</evidence>
<feature type="domain" description="MPN" evidence="6">
    <location>
        <begin position="84"/>
        <end position="220"/>
    </location>
</feature>
<dbReference type="EMBL" id="KB445554">
    <property type="protein sequence ID" value="EMC97673.1"/>
    <property type="molecule type" value="Genomic_DNA"/>
</dbReference>
<dbReference type="GO" id="GO:0016282">
    <property type="term" value="C:eukaryotic 43S preinitiation complex"/>
    <property type="evidence" value="ECO:0007669"/>
    <property type="project" value="UniProtKB-UniRule"/>
</dbReference>
<keyword evidence="3 4" id="KW-0648">Protein biosynthesis</keyword>
<evidence type="ECO:0000256" key="2">
    <source>
        <dbReference type="ARBA" id="ARBA00022540"/>
    </source>
</evidence>
<dbReference type="PROSITE" id="PS50249">
    <property type="entry name" value="MPN"/>
    <property type="match status" value="1"/>
</dbReference>
<evidence type="ECO:0000256" key="4">
    <source>
        <dbReference type="HAMAP-Rule" id="MF_03005"/>
    </source>
</evidence>
<evidence type="ECO:0000256" key="3">
    <source>
        <dbReference type="ARBA" id="ARBA00022917"/>
    </source>
</evidence>
<name>M2N158_BAUPA</name>
<dbReference type="PANTHER" id="PTHR10540">
    <property type="entry name" value="EUKARYOTIC TRANSLATION INITIATION FACTOR 3 SUBUNIT F-RELATED"/>
    <property type="match status" value="1"/>
</dbReference>
<evidence type="ECO:0000259" key="6">
    <source>
        <dbReference type="PROSITE" id="PS50249"/>
    </source>
</evidence>
<dbReference type="Gene3D" id="3.40.140.10">
    <property type="entry name" value="Cytidine Deaminase, domain 2"/>
    <property type="match status" value="1"/>
</dbReference>
<proteinExistence type="inferred from homology"/>
<dbReference type="GO" id="GO:0001732">
    <property type="term" value="P:formation of cytoplasmic translation initiation complex"/>
    <property type="evidence" value="ECO:0007669"/>
    <property type="project" value="UniProtKB-UniRule"/>
</dbReference>
<reference evidence="7 8" key="1">
    <citation type="journal article" date="2012" name="PLoS Pathog.">
        <title>Diverse lifestyles and strategies of plant pathogenesis encoded in the genomes of eighteen Dothideomycetes fungi.</title>
        <authorList>
            <person name="Ohm R.A."/>
            <person name="Feau N."/>
            <person name="Henrissat B."/>
            <person name="Schoch C.L."/>
            <person name="Horwitz B.A."/>
            <person name="Barry K.W."/>
            <person name="Condon B.J."/>
            <person name="Copeland A.C."/>
            <person name="Dhillon B."/>
            <person name="Glaser F."/>
            <person name="Hesse C.N."/>
            <person name="Kosti I."/>
            <person name="LaButti K."/>
            <person name="Lindquist E.A."/>
            <person name="Lucas S."/>
            <person name="Salamov A.A."/>
            <person name="Bradshaw R.E."/>
            <person name="Ciuffetti L."/>
            <person name="Hamelin R.C."/>
            <person name="Kema G.H.J."/>
            <person name="Lawrence C."/>
            <person name="Scott J.A."/>
            <person name="Spatafora J.W."/>
            <person name="Turgeon B.G."/>
            <person name="de Wit P.J.G.M."/>
            <person name="Zhong S."/>
            <person name="Goodwin S.B."/>
            <person name="Grigoriev I.V."/>
        </authorList>
    </citation>
    <scope>NUCLEOTIDE SEQUENCE [LARGE SCALE GENOMIC DNA]</scope>
    <source>
        <strain evidence="7 8">UAMH 10762</strain>
    </source>
</reference>
<dbReference type="Pfam" id="PF01398">
    <property type="entry name" value="JAB"/>
    <property type="match status" value="1"/>
</dbReference>
<dbReference type="OrthoDB" id="25498at2759"/>
<evidence type="ECO:0000313" key="8">
    <source>
        <dbReference type="Proteomes" id="UP000011761"/>
    </source>
</evidence>
<dbReference type="HOGENOM" id="CLU_027018_0_0_1"/>
<dbReference type="HAMAP" id="MF_03005">
    <property type="entry name" value="eIF3f"/>
    <property type="match status" value="1"/>
</dbReference>
<keyword evidence="2 4" id="KW-0396">Initiation factor</keyword>
<dbReference type="SMART" id="SM00232">
    <property type="entry name" value="JAB_MPN"/>
    <property type="match status" value="1"/>
</dbReference>
<feature type="compositionally biased region" description="Gly residues" evidence="5">
    <location>
        <begin position="409"/>
        <end position="418"/>
    </location>
</feature>
<comment type="subcellular location">
    <subcellularLocation>
        <location evidence="4">Cytoplasm</location>
    </subcellularLocation>
</comment>
<dbReference type="OMA" id="EYFVHFH"/>
<feature type="region of interest" description="Disordered" evidence="5">
    <location>
        <begin position="368"/>
        <end position="418"/>
    </location>
</feature>
<dbReference type="GO" id="GO:0031369">
    <property type="term" value="F:translation initiation factor binding"/>
    <property type="evidence" value="ECO:0007669"/>
    <property type="project" value="InterPro"/>
</dbReference>
<dbReference type="GO" id="GO:0071540">
    <property type="term" value="C:eukaryotic translation initiation factor 3 complex, eIF3e"/>
    <property type="evidence" value="ECO:0007669"/>
    <property type="project" value="EnsemblFungi"/>
</dbReference>
<dbReference type="STRING" id="717646.M2N158"/>
<dbReference type="InterPro" id="IPR027531">
    <property type="entry name" value="eIF3f"/>
</dbReference>
<evidence type="ECO:0000313" key="7">
    <source>
        <dbReference type="EMBL" id="EMC97673.1"/>
    </source>
</evidence>
<dbReference type="KEGG" id="bcom:BAUCODRAFT_33398"/>
<dbReference type="GeneID" id="19112117"/>
<organism evidence="7 8">
    <name type="scientific">Baudoinia panamericana (strain UAMH 10762)</name>
    <name type="common">Angels' share fungus</name>
    <name type="synonym">Baudoinia compniacensis (strain UAMH 10762)</name>
    <dbReference type="NCBI Taxonomy" id="717646"/>
    <lineage>
        <taxon>Eukaryota</taxon>
        <taxon>Fungi</taxon>
        <taxon>Dikarya</taxon>
        <taxon>Ascomycota</taxon>
        <taxon>Pezizomycotina</taxon>
        <taxon>Dothideomycetes</taxon>
        <taxon>Dothideomycetidae</taxon>
        <taxon>Mycosphaerellales</taxon>
        <taxon>Teratosphaeriaceae</taxon>
        <taxon>Baudoinia</taxon>
    </lineage>
</organism>
<evidence type="ECO:0000256" key="5">
    <source>
        <dbReference type="SAM" id="MobiDB-lite"/>
    </source>
</evidence>
<accession>M2N158</accession>
<dbReference type="CDD" id="cd08064">
    <property type="entry name" value="MPN_eIF3f"/>
    <property type="match status" value="1"/>
</dbReference>
<dbReference type="RefSeq" id="XP_007675305.1">
    <property type="nucleotide sequence ID" value="XM_007677115.1"/>
</dbReference>
<dbReference type="InterPro" id="IPR000555">
    <property type="entry name" value="JAMM/MPN+_dom"/>
</dbReference>